<proteinExistence type="predicted"/>
<dbReference type="GO" id="GO:0001786">
    <property type="term" value="F:phosphatidylserine binding"/>
    <property type="evidence" value="ECO:0007669"/>
    <property type="project" value="TreeGrafter"/>
</dbReference>
<dbReference type="SMART" id="SM00239">
    <property type="entry name" value="C2"/>
    <property type="match status" value="1"/>
</dbReference>
<feature type="domain" description="C2" evidence="1">
    <location>
        <begin position="290"/>
        <end position="419"/>
    </location>
</feature>
<dbReference type="GO" id="GO:0070382">
    <property type="term" value="C:exocytic vesicle"/>
    <property type="evidence" value="ECO:0007669"/>
    <property type="project" value="TreeGrafter"/>
</dbReference>
<dbReference type="GO" id="GO:0030276">
    <property type="term" value="F:clathrin binding"/>
    <property type="evidence" value="ECO:0007669"/>
    <property type="project" value="TreeGrafter"/>
</dbReference>
<accession>A0A7E4V937</accession>
<dbReference type="GO" id="GO:0017156">
    <property type="term" value="P:calcium-ion regulated exocytosis"/>
    <property type="evidence" value="ECO:0007669"/>
    <property type="project" value="TreeGrafter"/>
</dbReference>
<dbReference type="InterPro" id="IPR035892">
    <property type="entry name" value="C2_domain_sf"/>
</dbReference>
<dbReference type="Gene3D" id="2.60.40.150">
    <property type="entry name" value="C2 domain"/>
    <property type="match status" value="1"/>
</dbReference>
<dbReference type="GO" id="GO:0000149">
    <property type="term" value="F:SNARE binding"/>
    <property type="evidence" value="ECO:0007669"/>
    <property type="project" value="TreeGrafter"/>
</dbReference>
<dbReference type="GO" id="GO:0005886">
    <property type="term" value="C:plasma membrane"/>
    <property type="evidence" value="ECO:0007669"/>
    <property type="project" value="TreeGrafter"/>
</dbReference>
<sequence>MVACIISPLKSRNPLTSSGIRQPEGVSAAVQKKGGAFSTCPEAKVERPHINGTAGQWQFVFTYFWNTTSTESSSLSEFINMSQAMRRLSCIPEAISQAIKDGESTATLPIPGRLSLRRPSTQELEDSALLFLERRKSSDSGIGNIQPDLYRKRGSVIKVGNACGSVGRVQMELDYNFQQSDFLVTVLSVEVHSFAAEDCELRLSLGSDSSKRESCRLLSGSLIHKQKFKFAMAYEELLEQFFIIELVMTENAGVTIIKQGRVALDLRTFCPADYLQITAEFEPIHEVMHQIGEINLCLAYLASAQRLSITVQGANGLPKNDAGITPSSLVKAVLAIDGKVLKKRKTSTKKATACPIWNEVLSFEVDPRFMAKYKLDLTVIDVGSNKPLGQVCLGENAGHGGRIWREAMRGGQTKVSRWLPLVPCPSSR</sequence>
<reference evidence="2" key="1">
    <citation type="journal article" date="2013" name="Genetics">
        <title>The draft genome and transcriptome of Panagrellus redivivus are shaped by the harsh demands of a free-living lifestyle.</title>
        <authorList>
            <person name="Srinivasan J."/>
            <person name="Dillman A.R."/>
            <person name="Macchietto M.G."/>
            <person name="Heikkinen L."/>
            <person name="Lakso M."/>
            <person name="Fracchia K.M."/>
            <person name="Antoshechkin I."/>
            <person name="Mortazavi A."/>
            <person name="Wong G."/>
            <person name="Sternberg P.W."/>
        </authorList>
    </citation>
    <scope>NUCLEOTIDE SEQUENCE [LARGE SCALE GENOMIC DNA]</scope>
    <source>
        <strain evidence="2">MT8872</strain>
    </source>
</reference>
<dbReference type="PANTHER" id="PTHR10024:SF378">
    <property type="entry name" value="SYNAPTOTAGMIN BETA, ISOFORM D"/>
    <property type="match status" value="1"/>
</dbReference>
<evidence type="ECO:0000313" key="3">
    <source>
        <dbReference type="WBParaSite" id="Pan_g18111.t1"/>
    </source>
</evidence>
<organism evidence="2 3">
    <name type="scientific">Panagrellus redivivus</name>
    <name type="common">Microworm</name>
    <dbReference type="NCBI Taxonomy" id="6233"/>
    <lineage>
        <taxon>Eukaryota</taxon>
        <taxon>Metazoa</taxon>
        <taxon>Ecdysozoa</taxon>
        <taxon>Nematoda</taxon>
        <taxon>Chromadorea</taxon>
        <taxon>Rhabditida</taxon>
        <taxon>Tylenchina</taxon>
        <taxon>Panagrolaimomorpha</taxon>
        <taxon>Panagrolaimoidea</taxon>
        <taxon>Panagrolaimidae</taxon>
        <taxon>Panagrellus</taxon>
    </lineage>
</organism>
<dbReference type="AlphaFoldDB" id="A0A7E4V937"/>
<dbReference type="InterPro" id="IPR000008">
    <property type="entry name" value="C2_dom"/>
</dbReference>
<dbReference type="GO" id="GO:0005509">
    <property type="term" value="F:calcium ion binding"/>
    <property type="evidence" value="ECO:0007669"/>
    <property type="project" value="TreeGrafter"/>
</dbReference>
<protein>
    <submittedName>
        <fullName evidence="3">C2 domain-containing protein</fullName>
    </submittedName>
</protein>
<evidence type="ECO:0000259" key="1">
    <source>
        <dbReference type="PROSITE" id="PS50004"/>
    </source>
</evidence>
<dbReference type="GO" id="GO:0005544">
    <property type="term" value="F:calcium-dependent phospholipid binding"/>
    <property type="evidence" value="ECO:0007669"/>
    <property type="project" value="TreeGrafter"/>
</dbReference>
<name>A0A7E4V937_PANRE</name>
<keyword evidence="2" id="KW-1185">Reference proteome</keyword>
<dbReference type="Pfam" id="PF00168">
    <property type="entry name" value="C2"/>
    <property type="match status" value="1"/>
</dbReference>
<evidence type="ECO:0000313" key="2">
    <source>
        <dbReference type="Proteomes" id="UP000492821"/>
    </source>
</evidence>
<dbReference type="WBParaSite" id="Pan_g18111.t1">
    <property type="protein sequence ID" value="Pan_g18111.t1"/>
    <property type="gene ID" value="Pan_g18111"/>
</dbReference>
<dbReference type="Proteomes" id="UP000492821">
    <property type="component" value="Unassembled WGS sequence"/>
</dbReference>
<dbReference type="PROSITE" id="PS50004">
    <property type="entry name" value="C2"/>
    <property type="match status" value="1"/>
</dbReference>
<reference evidence="3" key="2">
    <citation type="submission" date="2020-10" db="UniProtKB">
        <authorList>
            <consortium name="WormBaseParasite"/>
        </authorList>
    </citation>
    <scope>IDENTIFICATION</scope>
</reference>
<dbReference type="PANTHER" id="PTHR10024">
    <property type="entry name" value="SYNAPTOTAGMIN"/>
    <property type="match status" value="1"/>
</dbReference>
<dbReference type="SUPFAM" id="SSF49562">
    <property type="entry name" value="C2 domain (Calcium/lipid-binding domain, CaLB)"/>
    <property type="match status" value="1"/>
</dbReference>
<dbReference type="CDD" id="cd00276">
    <property type="entry name" value="C2B_Synaptotagmin"/>
    <property type="match status" value="1"/>
</dbReference>